<feature type="transmembrane region" description="Helical" evidence="1">
    <location>
        <begin position="6"/>
        <end position="27"/>
    </location>
</feature>
<proteinExistence type="predicted"/>
<evidence type="ECO:0000256" key="1">
    <source>
        <dbReference type="SAM" id="Phobius"/>
    </source>
</evidence>
<name>A0A1G1V4K8_9BACT</name>
<organism evidence="2 3">
    <name type="scientific">Candidatus Blackburnbacteria bacterium RIFCSPHIGHO2_02_FULL_44_20</name>
    <dbReference type="NCBI Taxonomy" id="1797516"/>
    <lineage>
        <taxon>Bacteria</taxon>
        <taxon>Candidatus Blackburniibacteriota</taxon>
    </lineage>
</organism>
<sequence length="75" mass="8518">MYQRGIVHLLPLLLVAALVAAGLYFVLSGKVKLPSNLFSKKPKVQLETEYTNPFNKEAQYVNPFDTYKNPFTVSR</sequence>
<dbReference type="STRING" id="1797516.A3D26_03455"/>
<reference evidence="2 3" key="1">
    <citation type="journal article" date="2016" name="Nat. Commun.">
        <title>Thousands of microbial genomes shed light on interconnected biogeochemical processes in an aquifer system.</title>
        <authorList>
            <person name="Anantharaman K."/>
            <person name="Brown C.T."/>
            <person name="Hug L.A."/>
            <person name="Sharon I."/>
            <person name="Castelle C.J."/>
            <person name="Probst A.J."/>
            <person name="Thomas B.C."/>
            <person name="Singh A."/>
            <person name="Wilkins M.J."/>
            <person name="Karaoz U."/>
            <person name="Brodie E.L."/>
            <person name="Williams K.H."/>
            <person name="Hubbard S.S."/>
            <person name="Banfield J.F."/>
        </authorList>
    </citation>
    <scope>NUCLEOTIDE SEQUENCE [LARGE SCALE GENOMIC DNA]</scope>
</reference>
<keyword evidence="1" id="KW-1133">Transmembrane helix</keyword>
<comment type="caution">
    <text evidence="2">The sequence shown here is derived from an EMBL/GenBank/DDBJ whole genome shotgun (WGS) entry which is preliminary data.</text>
</comment>
<accession>A0A1G1V4K8</accession>
<keyword evidence="1" id="KW-0472">Membrane</keyword>
<dbReference type="EMBL" id="MHBZ01000037">
    <property type="protein sequence ID" value="OGY10330.1"/>
    <property type="molecule type" value="Genomic_DNA"/>
</dbReference>
<dbReference type="AlphaFoldDB" id="A0A1G1V4K8"/>
<keyword evidence="1" id="KW-0812">Transmembrane</keyword>
<gene>
    <name evidence="2" type="ORF">A3D26_03455</name>
</gene>
<dbReference type="Proteomes" id="UP000178319">
    <property type="component" value="Unassembled WGS sequence"/>
</dbReference>
<evidence type="ECO:0000313" key="3">
    <source>
        <dbReference type="Proteomes" id="UP000178319"/>
    </source>
</evidence>
<protein>
    <submittedName>
        <fullName evidence="2">Uncharacterized protein</fullName>
    </submittedName>
</protein>
<evidence type="ECO:0000313" key="2">
    <source>
        <dbReference type="EMBL" id="OGY10330.1"/>
    </source>
</evidence>